<comment type="caution">
    <text evidence="1">The sequence shown here is derived from an EMBL/GenBank/DDBJ whole genome shotgun (WGS) entry which is preliminary data.</text>
</comment>
<accession>A0AAW4BJR4</accession>
<proteinExistence type="predicted"/>
<dbReference type="InterPro" id="IPR011004">
    <property type="entry name" value="Trimer_LpxA-like_sf"/>
</dbReference>
<dbReference type="EMBL" id="SCLC01000452">
    <property type="protein sequence ID" value="MBF4436898.1"/>
    <property type="molecule type" value="Genomic_DNA"/>
</dbReference>
<gene>
    <name evidence="1" type="ORF">ERJ77_20885</name>
</gene>
<dbReference type="Gene3D" id="2.160.10.10">
    <property type="entry name" value="Hexapeptide repeat proteins"/>
    <property type="match status" value="1"/>
</dbReference>
<dbReference type="PANTHER" id="PTHR42811">
    <property type="entry name" value="SERINE ACETYLTRANSFERASE"/>
    <property type="match status" value="1"/>
</dbReference>
<name>A0AAW4BJR4_VIBAN</name>
<dbReference type="AlphaFoldDB" id="A0AAW4BJR4"/>
<organism evidence="1 2">
    <name type="scientific">Vibrio anguillarum</name>
    <name type="common">Listonella anguillarum</name>
    <dbReference type="NCBI Taxonomy" id="55601"/>
    <lineage>
        <taxon>Bacteria</taxon>
        <taxon>Pseudomonadati</taxon>
        <taxon>Pseudomonadota</taxon>
        <taxon>Gammaproteobacteria</taxon>
        <taxon>Vibrionales</taxon>
        <taxon>Vibrionaceae</taxon>
        <taxon>Vibrio</taxon>
    </lineage>
</organism>
<protein>
    <submittedName>
        <fullName evidence="1">Serine acetyltransferase</fullName>
    </submittedName>
</protein>
<evidence type="ECO:0000313" key="2">
    <source>
        <dbReference type="Proteomes" id="UP000786185"/>
    </source>
</evidence>
<evidence type="ECO:0000313" key="1">
    <source>
        <dbReference type="EMBL" id="MBF4436898.1"/>
    </source>
</evidence>
<dbReference type="SUPFAM" id="SSF51161">
    <property type="entry name" value="Trimeric LpxA-like enzymes"/>
    <property type="match status" value="1"/>
</dbReference>
<sequence length="128" mass="14476">MLFSDYKINSFVSGTTLFIYRFEHLAWKKNRVMLLLIRLVTYCIRRILGINSQISYQCAIGRRVRLPHRGDGVIISKYASIGNGVTIFQQVTIGINESKDEKNKKIIIGDGCYISSGAKIISCRLGDN</sequence>
<dbReference type="Proteomes" id="UP000786185">
    <property type="component" value="Unassembled WGS sequence"/>
</dbReference>
<reference evidence="1" key="1">
    <citation type="journal article" date="2021" name="PeerJ">
        <title>Analysis of 44 Vibrio anguillarum genomes reveals high genetic diversity.</title>
        <authorList>
            <person name="Hansen M.J."/>
            <person name="Dalsgaard I."/>
        </authorList>
    </citation>
    <scope>NUCLEOTIDE SEQUENCE</scope>
    <source>
        <strain evidence="1">850617-1/1</strain>
    </source>
</reference>
<feature type="non-terminal residue" evidence="1">
    <location>
        <position position="128"/>
    </location>
</feature>